<keyword evidence="15 19" id="KW-0234">DNA repair</keyword>
<keyword evidence="6" id="KW-0235">DNA replication</keyword>
<dbReference type="SUPFAM" id="SSF50249">
    <property type="entry name" value="Nucleic acid-binding proteins"/>
    <property type="match status" value="1"/>
</dbReference>
<dbReference type="SMART" id="SM00292">
    <property type="entry name" value="BRCT"/>
    <property type="match status" value="1"/>
</dbReference>
<evidence type="ECO:0000256" key="18">
    <source>
        <dbReference type="ARBA" id="ARBA00034003"/>
    </source>
</evidence>
<feature type="region of interest" description="Disordered" evidence="21">
    <location>
        <begin position="728"/>
        <end position="848"/>
    </location>
</feature>
<dbReference type="SUPFAM" id="SSF52113">
    <property type="entry name" value="BRCT domain"/>
    <property type="match status" value="1"/>
</dbReference>
<dbReference type="Gene3D" id="2.40.50.140">
    <property type="entry name" value="Nucleic acid-binding proteins"/>
    <property type="match status" value="1"/>
</dbReference>
<dbReference type="GO" id="GO:0008270">
    <property type="term" value="F:zinc ion binding"/>
    <property type="evidence" value="ECO:0007669"/>
    <property type="project" value="UniProtKB-KW"/>
</dbReference>
<keyword evidence="7" id="KW-0479">Metal-binding</keyword>
<dbReference type="Pfam" id="PF16759">
    <property type="entry name" value="LIG3_BRCT"/>
    <property type="match status" value="1"/>
</dbReference>
<dbReference type="InterPro" id="IPR012340">
    <property type="entry name" value="NA-bd_OB-fold"/>
</dbReference>
<feature type="region of interest" description="Disordered" evidence="21">
    <location>
        <begin position="129"/>
        <end position="153"/>
    </location>
</feature>
<dbReference type="FunFam" id="3.30.470.30:FF:000003">
    <property type="entry name" value="DNA ligase"/>
    <property type="match status" value="1"/>
</dbReference>
<evidence type="ECO:0000256" key="16">
    <source>
        <dbReference type="ARBA" id="ARBA00023242"/>
    </source>
</evidence>
<dbReference type="Proteomes" id="UP000242188">
    <property type="component" value="Unassembled WGS sequence"/>
</dbReference>
<dbReference type="Gene3D" id="3.30.1740.10">
    <property type="entry name" value="Zinc finger, PARP-type"/>
    <property type="match status" value="1"/>
</dbReference>
<dbReference type="GO" id="GO:0006273">
    <property type="term" value="P:lagging strand elongation"/>
    <property type="evidence" value="ECO:0007669"/>
    <property type="project" value="TreeGrafter"/>
</dbReference>
<evidence type="ECO:0000256" key="3">
    <source>
        <dbReference type="ARBA" id="ARBA00007572"/>
    </source>
</evidence>
<keyword evidence="11" id="KW-0862">Zinc</keyword>
<dbReference type="FunFam" id="1.10.3260.10:FF:000002">
    <property type="entry name" value="DNA ligase"/>
    <property type="match status" value="1"/>
</dbReference>
<evidence type="ECO:0000256" key="1">
    <source>
        <dbReference type="ARBA" id="ARBA00001946"/>
    </source>
</evidence>
<evidence type="ECO:0000313" key="26">
    <source>
        <dbReference type="Proteomes" id="UP000242188"/>
    </source>
</evidence>
<keyword evidence="10" id="KW-0863">Zinc-finger</keyword>
<dbReference type="EC" id="6.5.1.1" evidence="19"/>
<dbReference type="Pfam" id="PF04675">
    <property type="entry name" value="DNA_ligase_A_N"/>
    <property type="match status" value="1"/>
</dbReference>
<evidence type="ECO:0000256" key="12">
    <source>
        <dbReference type="ARBA" id="ARBA00022840"/>
    </source>
</evidence>
<evidence type="ECO:0000256" key="7">
    <source>
        <dbReference type="ARBA" id="ARBA00022723"/>
    </source>
</evidence>
<feature type="domain" description="PARP-type" evidence="22">
    <location>
        <begin position="6"/>
        <end position="93"/>
    </location>
</feature>
<evidence type="ECO:0000256" key="21">
    <source>
        <dbReference type="SAM" id="MobiDB-lite"/>
    </source>
</evidence>
<dbReference type="SUPFAM" id="SSF56091">
    <property type="entry name" value="DNA ligase/mRNA capping enzyme, catalytic domain"/>
    <property type="match status" value="1"/>
</dbReference>
<evidence type="ECO:0000259" key="24">
    <source>
        <dbReference type="PROSITE" id="PS50172"/>
    </source>
</evidence>
<keyword evidence="4 19" id="KW-0436">Ligase</keyword>
<organism evidence="25 26">
    <name type="scientific">Mizuhopecten yessoensis</name>
    <name type="common">Japanese scallop</name>
    <name type="synonym">Patinopecten yessoensis</name>
    <dbReference type="NCBI Taxonomy" id="6573"/>
    <lineage>
        <taxon>Eukaryota</taxon>
        <taxon>Metazoa</taxon>
        <taxon>Spiralia</taxon>
        <taxon>Lophotrochozoa</taxon>
        <taxon>Mollusca</taxon>
        <taxon>Bivalvia</taxon>
        <taxon>Autobranchia</taxon>
        <taxon>Pteriomorphia</taxon>
        <taxon>Pectinida</taxon>
        <taxon>Pectinoidea</taxon>
        <taxon>Pectinidae</taxon>
        <taxon>Mizuhopecten</taxon>
    </lineage>
</organism>
<feature type="domain" description="ATP-dependent DNA ligase family profile" evidence="23">
    <location>
        <begin position="478"/>
        <end position="612"/>
    </location>
</feature>
<evidence type="ECO:0000313" key="25">
    <source>
        <dbReference type="EMBL" id="OWF39834.1"/>
    </source>
</evidence>
<reference evidence="25 26" key="1">
    <citation type="journal article" date="2017" name="Nat. Ecol. Evol.">
        <title>Scallop genome provides insights into evolution of bilaterian karyotype and development.</title>
        <authorList>
            <person name="Wang S."/>
            <person name="Zhang J."/>
            <person name="Jiao W."/>
            <person name="Li J."/>
            <person name="Xun X."/>
            <person name="Sun Y."/>
            <person name="Guo X."/>
            <person name="Huan P."/>
            <person name="Dong B."/>
            <person name="Zhang L."/>
            <person name="Hu X."/>
            <person name="Sun X."/>
            <person name="Wang J."/>
            <person name="Zhao C."/>
            <person name="Wang Y."/>
            <person name="Wang D."/>
            <person name="Huang X."/>
            <person name="Wang R."/>
            <person name="Lv J."/>
            <person name="Li Y."/>
            <person name="Zhang Z."/>
            <person name="Liu B."/>
            <person name="Lu W."/>
            <person name="Hui Y."/>
            <person name="Liang J."/>
            <person name="Zhou Z."/>
            <person name="Hou R."/>
            <person name="Li X."/>
            <person name="Liu Y."/>
            <person name="Li H."/>
            <person name="Ning X."/>
            <person name="Lin Y."/>
            <person name="Zhao L."/>
            <person name="Xing Q."/>
            <person name="Dou J."/>
            <person name="Li Y."/>
            <person name="Mao J."/>
            <person name="Guo H."/>
            <person name="Dou H."/>
            <person name="Li T."/>
            <person name="Mu C."/>
            <person name="Jiang W."/>
            <person name="Fu Q."/>
            <person name="Fu X."/>
            <person name="Miao Y."/>
            <person name="Liu J."/>
            <person name="Yu Q."/>
            <person name="Li R."/>
            <person name="Liao H."/>
            <person name="Li X."/>
            <person name="Kong Y."/>
            <person name="Jiang Z."/>
            <person name="Chourrout D."/>
            <person name="Li R."/>
            <person name="Bao Z."/>
        </authorList>
    </citation>
    <scope>NUCLEOTIDE SEQUENCE [LARGE SCALE GENOMIC DNA]</scope>
    <source>
        <strain evidence="25 26">PY_sf001</strain>
    </source>
</reference>
<evidence type="ECO:0000256" key="13">
    <source>
        <dbReference type="ARBA" id="ARBA00022842"/>
    </source>
</evidence>
<dbReference type="Gene3D" id="3.40.50.10190">
    <property type="entry name" value="BRCT domain"/>
    <property type="match status" value="1"/>
</dbReference>
<feature type="compositionally biased region" description="Basic residues" evidence="21">
    <location>
        <begin position="738"/>
        <end position="747"/>
    </location>
</feature>
<evidence type="ECO:0000256" key="20">
    <source>
        <dbReference type="RuleBase" id="RU004196"/>
    </source>
</evidence>
<dbReference type="InterPro" id="IPR000977">
    <property type="entry name" value="DNA_ligase_ATP-dep"/>
</dbReference>
<dbReference type="InterPro" id="IPR016059">
    <property type="entry name" value="DNA_ligase_ATP-dep_CS"/>
</dbReference>
<dbReference type="OrthoDB" id="206088at2759"/>
<keyword evidence="9 19" id="KW-0227">DNA damage</keyword>
<dbReference type="PROSITE" id="PS50160">
    <property type="entry name" value="DNA_LIGASE_A3"/>
    <property type="match status" value="1"/>
</dbReference>
<dbReference type="STRING" id="6573.A0A210PTR4"/>
<dbReference type="EMBL" id="NEDP02005506">
    <property type="protein sequence ID" value="OWF39834.1"/>
    <property type="molecule type" value="Genomic_DNA"/>
</dbReference>
<dbReference type="Pfam" id="PF10283">
    <property type="entry name" value="zf-CCHH"/>
    <property type="match status" value="1"/>
</dbReference>
<dbReference type="PROSITE" id="PS00333">
    <property type="entry name" value="DNA_LIGASE_A2"/>
    <property type="match status" value="1"/>
</dbReference>
<evidence type="ECO:0000256" key="6">
    <source>
        <dbReference type="ARBA" id="ARBA00022705"/>
    </source>
</evidence>
<dbReference type="Gene3D" id="3.30.470.30">
    <property type="entry name" value="DNA ligase/mRNA capping enzyme"/>
    <property type="match status" value="1"/>
</dbReference>
<dbReference type="InterPro" id="IPR001510">
    <property type="entry name" value="Znf_PARP"/>
</dbReference>
<name>A0A210PTR4_MIZYE</name>
<accession>A0A210PTR4</accession>
<evidence type="ECO:0000256" key="8">
    <source>
        <dbReference type="ARBA" id="ARBA00022741"/>
    </source>
</evidence>
<evidence type="ECO:0000256" key="5">
    <source>
        <dbReference type="ARBA" id="ARBA00022618"/>
    </source>
</evidence>
<dbReference type="InterPro" id="IPR012310">
    <property type="entry name" value="DNA_ligase_ATP-dep_cent"/>
</dbReference>
<keyword evidence="12 19" id="KW-0067">ATP-binding</keyword>
<comment type="subcellular location">
    <subcellularLocation>
        <location evidence="2">Nucleus</location>
    </subcellularLocation>
</comment>
<evidence type="ECO:0000256" key="4">
    <source>
        <dbReference type="ARBA" id="ARBA00022598"/>
    </source>
</evidence>
<evidence type="ECO:0000256" key="10">
    <source>
        <dbReference type="ARBA" id="ARBA00022771"/>
    </source>
</evidence>
<keyword evidence="8 19" id="KW-0547">Nucleotide-binding</keyword>
<dbReference type="GO" id="GO:0070421">
    <property type="term" value="C:DNA ligase III-XRCC1 complex"/>
    <property type="evidence" value="ECO:0007669"/>
    <property type="project" value="TreeGrafter"/>
</dbReference>
<evidence type="ECO:0000256" key="19">
    <source>
        <dbReference type="RuleBase" id="RU000617"/>
    </source>
</evidence>
<dbReference type="AlphaFoldDB" id="A0A210PTR4"/>
<dbReference type="PROSITE" id="PS50064">
    <property type="entry name" value="ZF_PARP_2"/>
    <property type="match status" value="1"/>
</dbReference>
<dbReference type="SUPFAM" id="SSF57716">
    <property type="entry name" value="Glucocorticoid receptor-like (DNA-binding domain)"/>
    <property type="match status" value="1"/>
</dbReference>
<dbReference type="Pfam" id="PF04679">
    <property type="entry name" value="DNA_ligase_A_C"/>
    <property type="match status" value="1"/>
</dbReference>
<keyword evidence="14 19" id="KW-0233">DNA recombination</keyword>
<evidence type="ECO:0000256" key="11">
    <source>
        <dbReference type="ARBA" id="ARBA00022833"/>
    </source>
</evidence>
<dbReference type="InterPro" id="IPR012309">
    <property type="entry name" value="DNA_ligase_ATP-dep_C"/>
</dbReference>
<feature type="domain" description="BRCT" evidence="24">
    <location>
        <begin position="878"/>
        <end position="960"/>
    </location>
</feature>
<dbReference type="SUPFAM" id="SSF117018">
    <property type="entry name" value="ATP-dependent DNA ligase DNA-binding domain"/>
    <property type="match status" value="1"/>
</dbReference>
<evidence type="ECO:0000256" key="9">
    <source>
        <dbReference type="ARBA" id="ARBA00022763"/>
    </source>
</evidence>
<dbReference type="InterPro" id="IPR036599">
    <property type="entry name" value="DNA_ligase_N_sf"/>
</dbReference>
<comment type="catalytic activity">
    <reaction evidence="18 19">
        <text>ATP + (deoxyribonucleotide)n-3'-hydroxyl + 5'-phospho-(deoxyribonucleotide)m = (deoxyribonucleotide)n+m + AMP + diphosphate.</text>
        <dbReference type="EC" id="6.5.1.1"/>
    </reaction>
</comment>
<keyword evidence="5" id="KW-0132">Cell division</keyword>
<dbReference type="InterPro" id="IPR050191">
    <property type="entry name" value="ATP-dep_DNA_ligase"/>
</dbReference>
<keyword evidence="17" id="KW-0131">Cell cycle</keyword>
<dbReference type="InterPro" id="IPR001357">
    <property type="entry name" value="BRCT_dom"/>
</dbReference>
<keyword evidence="16" id="KW-0539">Nucleus</keyword>
<comment type="cofactor">
    <cofactor evidence="1">
        <name>Mg(2+)</name>
        <dbReference type="ChEBI" id="CHEBI:18420"/>
    </cofactor>
</comment>
<comment type="caution">
    <text evidence="25">The sequence shown here is derived from an EMBL/GenBank/DDBJ whole genome shotgun (WGS) entry which is preliminary data.</text>
</comment>
<dbReference type="Gene3D" id="3.30.1490.70">
    <property type="match status" value="1"/>
</dbReference>
<dbReference type="Pfam" id="PF01068">
    <property type="entry name" value="DNA_ligase_A_M"/>
    <property type="match status" value="1"/>
</dbReference>
<dbReference type="CDD" id="cd18431">
    <property type="entry name" value="BRCT_DNA_ligase_III"/>
    <property type="match status" value="1"/>
</dbReference>
<evidence type="ECO:0000256" key="14">
    <source>
        <dbReference type="ARBA" id="ARBA00023172"/>
    </source>
</evidence>
<dbReference type="PANTHER" id="PTHR45674:SF9">
    <property type="entry name" value="DNA LIGASE 3"/>
    <property type="match status" value="1"/>
</dbReference>
<evidence type="ECO:0000256" key="2">
    <source>
        <dbReference type="ARBA" id="ARBA00004123"/>
    </source>
</evidence>
<feature type="compositionally biased region" description="Low complexity" evidence="21">
    <location>
        <begin position="781"/>
        <end position="793"/>
    </location>
</feature>
<dbReference type="GO" id="GO:0051301">
    <property type="term" value="P:cell division"/>
    <property type="evidence" value="ECO:0007669"/>
    <property type="project" value="UniProtKB-KW"/>
</dbReference>
<evidence type="ECO:0000259" key="22">
    <source>
        <dbReference type="PROSITE" id="PS50064"/>
    </source>
</evidence>
<keyword evidence="13" id="KW-0460">Magnesium</keyword>
<evidence type="ECO:0000256" key="17">
    <source>
        <dbReference type="ARBA" id="ARBA00023306"/>
    </source>
</evidence>
<dbReference type="CDD" id="cd07967">
    <property type="entry name" value="OBF_DNA_ligase_III"/>
    <property type="match status" value="1"/>
</dbReference>
<comment type="similarity">
    <text evidence="3 20">Belongs to the ATP-dependent DNA ligase family.</text>
</comment>
<dbReference type="InterPro" id="IPR036420">
    <property type="entry name" value="BRCT_dom_sf"/>
</dbReference>
<sequence length="1087" mass="121748">MADNRYVIGYAKLGTSGCKGCKTKIEKGSLRIGKVTANPFGGDGDMKQWYHPSCIFNTFKRARATTKKIEEPDDMEGFSEIQQEDKDMINKLIKENLGNSKTPSKKTPKAVTPKKVVASPAAAKFTPAKSYNDDEEDAVVPSTSSKMPDDNGERDDAFREFRRLSAEIADESSYNSKTALVSKYLTKGTTGEGYTGNTYLLLKLLLPGVVKRVYNLNNKQLVKLFSQIFGTSLQAMVADLDQGDVAETVKIFFEQSKSLMPAKKSALTLQQVDYLLEELSLVTKEDDQQRILTKIAKRCTLNDLKMVIRLVKHDLRINAGAKHILEGLDPNAYAAFQASRDLQDVVDRVRQNLEEGGGKPGMAKKLSVRANLMTPVLPMLAEACRSVEFAMKRCPKGFYAEIKYDGERVQLHKKGPKFSYFSRSLKPVQPHKVEHFKEYIPKAFPSADDLILDAEVLLVDTNTGKPLPFGTLGVHKKAQFNDAKVCLFVFDCLHINGENIMDKPVKTRRRILHENMTEIEHRIMFSEMQHIREPDDLQDLMNDVFRQGLEGLVLKDINGIYEPGKRHWLKIKKDYLEQGTMADSADLVVLGAYFGSGNKGGIMSVFLFGVHDPDTDQWCTVTKCHSGLDDKTLDELQTKMDMIKISKDASKIPDWLNIKKQVIPDFVIRNPKKAPVWEIAGAEFTQAEIHTADGISIRFPRITKFRDDKSWKEATNLPRLKELFKKSKETTDLFPSPKKGKTAVKRKGSQDSNDDNSNGNSNGHSEHRGSAPSTPSKGRGSSPVTPSKTTPSKMGSLTGWVKRGEKRSRSEDSDEASSPKKKVSQSSPSKKMDEESPRKKSSNKPVCKYGSDCYQTNPAHIEQFYHPTDNKLPKPGEKLPNVFSGTKIFLPEDTDKYRLLKRYIIGFDGDLVDDFQKKTATHVIVKPGEVVSTTGVCVTVEWLWSSIKKKVKVPLQNFRDTSQTYLTDFSAQVTSQLQQTHLTNFSAQTSESHIEGQRIRSLISGTDCLVKHRNTGQTLNEDDKMSTKMIAFQLGYVRCRCKFLLSTDRTSLQNLNASSIGSKQRRAVSVGSLNHDRIGIALSVNKK</sequence>
<evidence type="ECO:0000256" key="15">
    <source>
        <dbReference type="ARBA" id="ARBA00023204"/>
    </source>
</evidence>
<keyword evidence="26" id="KW-1185">Reference proteome</keyword>
<dbReference type="Gene3D" id="1.10.3260.10">
    <property type="entry name" value="DNA ligase, ATP-dependent, N-terminal domain"/>
    <property type="match status" value="1"/>
</dbReference>
<dbReference type="GO" id="GO:0071897">
    <property type="term" value="P:DNA biosynthetic process"/>
    <property type="evidence" value="ECO:0007669"/>
    <property type="project" value="InterPro"/>
</dbReference>
<dbReference type="InterPro" id="IPR031916">
    <property type="entry name" value="LIG3_BRCT"/>
</dbReference>
<dbReference type="GO" id="GO:0003910">
    <property type="term" value="F:DNA ligase (ATP) activity"/>
    <property type="evidence" value="ECO:0007669"/>
    <property type="project" value="UniProtKB-EC"/>
</dbReference>
<dbReference type="GO" id="GO:0006302">
    <property type="term" value="P:double-strand break repair"/>
    <property type="evidence" value="ECO:0007669"/>
    <property type="project" value="TreeGrafter"/>
</dbReference>
<dbReference type="GO" id="GO:0005524">
    <property type="term" value="F:ATP binding"/>
    <property type="evidence" value="ECO:0007669"/>
    <property type="project" value="UniProtKB-KW"/>
</dbReference>
<protein>
    <recommendedName>
        <fullName evidence="19">DNA ligase</fullName>
        <ecNumber evidence="19">6.5.1.1</ecNumber>
    </recommendedName>
</protein>
<dbReference type="InterPro" id="IPR012308">
    <property type="entry name" value="DNA_ligase_ATP-dep_N"/>
</dbReference>
<dbReference type="FunFam" id="2.40.50.140:FF:000085">
    <property type="entry name" value="DNA ligase"/>
    <property type="match status" value="1"/>
</dbReference>
<proteinExistence type="inferred from homology"/>
<gene>
    <name evidence="25" type="ORF">KP79_PYT21757</name>
</gene>
<dbReference type="PROSITE" id="PS50172">
    <property type="entry name" value="BRCT"/>
    <property type="match status" value="1"/>
</dbReference>
<dbReference type="InterPro" id="IPR019406">
    <property type="entry name" value="APLF_PBZ"/>
</dbReference>
<evidence type="ECO:0000259" key="23">
    <source>
        <dbReference type="PROSITE" id="PS50160"/>
    </source>
</evidence>
<dbReference type="InterPro" id="IPR036957">
    <property type="entry name" value="Znf_PARP_sf"/>
</dbReference>
<dbReference type="PROSITE" id="PS00697">
    <property type="entry name" value="DNA_LIGASE_A1"/>
    <property type="match status" value="1"/>
</dbReference>
<dbReference type="SMART" id="SM01336">
    <property type="entry name" value="zf-PARP"/>
    <property type="match status" value="1"/>
</dbReference>
<dbReference type="PANTHER" id="PTHR45674">
    <property type="entry name" value="DNA LIGASE 1/3 FAMILY MEMBER"/>
    <property type="match status" value="1"/>
</dbReference>
<dbReference type="CDD" id="cd07902">
    <property type="entry name" value="Adenylation_DNA_ligase_III"/>
    <property type="match status" value="1"/>
</dbReference>
<dbReference type="GO" id="GO:0006310">
    <property type="term" value="P:DNA recombination"/>
    <property type="evidence" value="ECO:0007669"/>
    <property type="project" value="UniProtKB-KW"/>
</dbReference>
<dbReference type="NCBIfam" id="TIGR00574">
    <property type="entry name" value="dnl1"/>
    <property type="match status" value="1"/>
</dbReference>
<dbReference type="PROSITE" id="PS00347">
    <property type="entry name" value="ZF_PARP_1"/>
    <property type="match status" value="1"/>
</dbReference>
<dbReference type="Pfam" id="PF00645">
    <property type="entry name" value="zf-PARP"/>
    <property type="match status" value="1"/>
</dbReference>
<dbReference type="GO" id="GO:0003677">
    <property type="term" value="F:DNA binding"/>
    <property type="evidence" value="ECO:0007669"/>
    <property type="project" value="InterPro"/>
</dbReference>